<dbReference type="InterPro" id="IPR003879">
    <property type="entry name" value="Butyrophylin_SPRY"/>
</dbReference>
<sequence>MARRPSLESLEDQLRCPVCLELFAEPLILQCGHSYCKCCVRAMTMDLLGQLQCPICRSDVDGDNPPPNVSLARIVDHLHEMSGLGESAEGEQEACTEHRNPLSLYCEDDRTVICGMCGSIGTHRGHRITPVSSVYSRMKEDISCLMTDLQVQRRKLEEQICKMAYNKSRITNESDVLKWVIRKEFGELRRYIELEEASFMQMVENTAASLISSIQSQVDDMTQVLTRFQEAEGTLESLSNESHLGFITKYGSIAPRFRECQQKQQREEKTYSSITFKPGFNHNDIKITVWKRLHRRVLPAPESLKLDPLTAHPMLQLSHGDTAVECGALANQLPNNAERFSYSYCVLATRGFSSGKHYWEVGVGSKPKWRLGLIKGTICRKGKLPKSPESGAWLIGLKEGRIYEAFATPRMALPLSTRPARIGIFLDYEKGELTFYNADNLHELGFLYKFQMELQGKVYPLFDVCWHERGANKQPLTLPQPQVEK</sequence>
<dbReference type="Gene3D" id="3.30.160.60">
    <property type="entry name" value="Classic Zinc Finger"/>
    <property type="match status" value="1"/>
</dbReference>
<dbReference type="InterPro" id="IPR001841">
    <property type="entry name" value="Znf_RING"/>
</dbReference>
<dbReference type="Proteomes" id="UP000034805">
    <property type="component" value="Unassembled WGS sequence"/>
</dbReference>
<dbReference type="AlphaFoldDB" id="A0A0P7ZE93"/>
<dbReference type="PRINTS" id="PR01407">
    <property type="entry name" value="BUTYPHLNCDUF"/>
</dbReference>
<dbReference type="InterPro" id="IPR013083">
    <property type="entry name" value="Znf_RING/FYVE/PHD"/>
</dbReference>
<evidence type="ECO:0000256" key="2">
    <source>
        <dbReference type="ARBA" id="ARBA00022771"/>
    </source>
</evidence>
<feature type="domain" description="B box-type" evidence="6">
    <location>
        <begin position="90"/>
        <end position="131"/>
    </location>
</feature>
<evidence type="ECO:0000259" key="7">
    <source>
        <dbReference type="PROSITE" id="PS50188"/>
    </source>
</evidence>
<name>A0A0P7ZE93_SCLFO</name>
<dbReference type="InterPro" id="IPR003877">
    <property type="entry name" value="SPRY_dom"/>
</dbReference>
<dbReference type="STRING" id="113540.ENSSFOP00015007373"/>
<dbReference type="Pfam" id="PF13765">
    <property type="entry name" value="PRY"/>
    <property type="match status" value="1"/>
</dbReference>
<dbReference type="InterPro" id="IPR000315">
    <property type="entry name" value="Znf_B-box"/>
</dbReference>
<accession>A0A0P7ZE93</accession>
<keyword evidence="3" id="KW-0862">Zinc</keyword>
<comment type="caution">
    <text evidence="8">The sequence shown here is derived from an EMBL/GenBank/DDBJ whole genome shotgun (WGS) entry which is preliminary data.</text>
</comment>
<dbReference type="PROSITE" id="PS50119">
    <property type="entry name" value="ZF_BBOX"/>
    <property type="match status" value="1"/>
</dbReference>
<feature type="domain" description="B30.2/SPRY" evidence="7">
    <location>
        <begin position="284"/>
        <end position="483"/>
    </location>
</feature>
<dbReference type="FunFam" id="2.60.120.920:FF:000004">
    <property type="entry name" value="Butyrophilin subfamily 1 member A1"/>
    <property type="match status" value="1"/>
</dbReference>
<dbReference type="Pfam" id="PF00622">
    <property type="entry name" value="SPRY"/>
    <property type="match status" value="1"/>
</dbReference>
<proteinExistence type="predicted"/>
<evidence type="ECO:0000256" key="1">
    <source>
        <dbReference type="ARBA" id="ARBA00022723"/>
    </source>
</evidence>
<feature type="domain" description="RING-type" evidence="5">
    <location>
        <begin position="16"/>
        <end position="57"/>
    </location>
</feature>
<dbReference type="InterPro" id="IPR013320">
    <property type="entry name" value="ConA-like_dom_sf"/>
</dbReference>
<dbReference type="Pfam" id="PF13445">
    <property type="entry name" value="zf-RING_UBOX"/>
    <property type="match status" value="1"/>
</dbReference>
<dbReference type="InterPro" id="IPR027370">
    <property type="entry name" value="Znf-RING_euk"/>
</dbReference>
<dbReference type="SUPFAM" id="SSF49899">
    <property type="entry name" value="Concanavalin A-like lectins/glucanases"/>
    <property type="match status" value="1"/>
</dbReference>
<dbReference type="InterPro" id="IPR006574">
    <property type="entry name" value="PRY"/>
</dbReference>
<dbReference type="PANTHER" id="PTHR24103">
    <property type="entry name" value="E3 UBIQUITIN-PROTEIN LIGASE TRIM"/>
    <property type="match status" value="1"/>
</dbReference>
<dbReference type="EMBL" id="JARO02000222">
    <property type="protein sequence ID" value="KPP79390.1"/>
    <property type="molecule type" value="Genomic_DNA"/>
</dbReference>
<dbReference type="Pfam" id="PF00643">
    <property type="entry name" value="zf-B_box"/>
    <property type="match status" value="1"/>
</dbReference>
<organism evidence="8 9">
    <name type="scientific">Scleropages formosus</name>
    <name type="common">Asian bonytongue</name>
    <name type="synonym">Osteoglossum formosum</name>
    <dbReference type="NCBI Taxonomy" id="113540"/>
    <lineage>
        <taxon>Eukaryota</taxon>
        <taxon>Metazoa</taxon>
        <taxon>Chordata</taxon>
        <taxon>Craniata</taxon>
        <taxon>Vertebrata</taxon>
        <taxon>Euteleostomi</taxon>
        <taxon>Actinopterygii</taxon>
        <taxon>Neopterygii</taxon>
        <taxon>Teleostei</taxon>
        <taxon>Osteoglossocephala</taxon>
        <taxon>Osteoglossomorpha</taxon>
        <taxon>Osteoglossiformes</taxon>
        <taxon>Osteoglossidae</taxon>
        <taxon>Scleropages</taxon>
    </lineage>
</organism>
<dbReference type="PROSITE" id="PS50089">
    <property type="entry name" value="ZF_RING_2"/>
    <property type="match status" value="1"/>
</dbReference>
<dbReference type="PROSITE" id="PS50188">
    <property type="entry name" value="B302_SPRY"/>
    <property type="match status" value="1"/>
</dbReference>
<dbReference type="InterPro" id="IPR017907">
    <property type="entry name" value="Znf_RING_CS"/>
</dbReference>
<keyword evidence="2 4" id="KW-0863">Zinc-finger</keyword>
<dbReference type="PROSITE" id="PS00518">
    <property type="entry name" value="ZF_RING_1"/>
    <property type="match status" value="1"/>
</dbReference>
<evidence type="ECO:0000313" key="8">
    <source>
        <dbReference type="EMBL" id="KPP79390.1"/>
    </source>
</evidence>
<dbReference type="InterPro" id="IPR043136">
    <property type="entry name" value="B30.2/SPRY_sf"/>
</dbReference>
<dbReference type="SMART" id="SM00336">
    <property type="entry name" value="BBOX"/>
    <property type="match status" value="1"/>
</dbReference>
<dbReference type="InterPro" id="IPR050143">
    <property type="entry name" value="TRIM/RBCC"/>
</dbReference>
<reference evidence="8 9" key="1">
    <citation type="submission" date="2015-08" db="EMBL/GenBank/DDBJ databases">
        <title>The genome of the Asian arowana (Scleropages formosus).</title>
        <authorList>
            <person name="Tan M.H."/>
            <person name="Gan H.M."/>
            <person name="Croft L.J."/>
            <person name="Austin C.M."/>
        </authorList>
    </citation>
    <scope>NUCLEOTIDE SEQUENCE [LARGE SCALE GENOMIC DNA]</scope>
    <source>
        <strain evidence="8">Aro1</strain>
    </source>
</reference>
<dbReference type="SUPFAM" id="SSF57850">
    <property type="entry name" value="RING/U-box"/>
    <property type="match status" value="1"/>
</dbReference>
<dbReference type="SMART" id="SM00589">
    <property type="entry name" value="PRY"/>
    <property type="match status" value="1"/>
</dbReference>
<evidence type="ECO:0000256" key="4">
    <source>
        <dbReference type="PROSITE-ProRule" id="PRU00024"/>
    </source>
</evidence>
<dbReference type="InterPro" id="IPR001870">
    <property type="entry name" value="B30.2/SPRY"/>
</dbReference>
<evidence type="ECO:0000259" key="6">
    <source>
        <dbReference type="PROSITE" id="PS50119"/>
    </source>
</evidence>
<dbReference type="Gene3D" id="2.60.120.920">
    <property type="match status" value="1"/>
</dbReference>
<gene>
    <name evidence="8" type="ORF">Z043_101037</name>
</gene>
<dbReference type="SMART" id="SM00449">
    <property type="entry name" value="SPRY"/>
    <property type="match status" value="1"/>
</dbReference>
<dbReference type="SMART" id="SM00184">
    <property type="entry name" value="RING"/>
    <property type="match status" value="1"/>
</dbReference>
<evidence type="ECO:0000256" key="3">
    <source>
        <dbReference type="ARBA" id="ARBA00022833"/>
    </source>
</evidence>
<dbReference type="GO" id="GO:0008270">
    <property type="term" value="F:zinc ion binding"/>
    <property type="evidence" value="ECO:0007669"/>
    <property type="project" value="UniProtKB-KW"/>
</dbReference>
<evidence type="ECO:0000313" key="9">
    <source>
        <dbReference type="Proteomes" id="UP000034805"/>
    </source>
</evidence>
<dbReference type="Gene3D" id="3.30.40.10">
    <property type="entry name" value="Zinc/RING finger domain, C3HC4 (zinc finger)"/>
    <property type="match status" value="1"/>
</dbReference>
<evidence type="ECO:0000259" key="5">
    <source>
        <dbReference type="PROSITE" id="PS50089"/>
    </source>
</evidence>
<dbReference type="SUPFAM" id="SSF57845">
    <property type="entry name" value="B-box zinc-binding domain"/>
    <property type="match status" value="1"/>
</dbReference>
<protein>
    <submittedName>
        <fullName evidence="8">E3 ubiquitin-protein ligase TRIM50-like</fullName>
    </submittedName>
</protein>
<keyword evidence="1" id="KW-0479">Metal-binding</keyword>